<dbReference type="EMBL" id="KZ665511">
    <property type="protein sequence ID" value="PPR99335.1"/>
    <property type="molecule type" value="Genomic_DNA"/>
</dbReference>
<accession>A0A2P5X7N2</accession>
<organism evidence="2 3">
    <name type="scientific">Gossypium barbadense</name>
    <name type="common">Sea Island cotton</name>
    <name type="synonym">Hibiscus barbadensis</name>
    <dbReference type="NCBI Taxonomy" id="3634"/>
    <lineage>
        <taxon>Eukaryota</taxon>
        <taxon>Viridiplantae</taxon>
        <taxon>Streptophyta</taxon>
        <taxon>Embryophyta</taxon>
        <taxon>Tracheophyta</taxon>
        <taxon>Spermatophyta</taxon>
        <taxon>Magnoliopsida</taxon>
        <taxon>eudicotyledons</taxon>
        <taxon>Gunneridae</taxon>
        <taxon>Pentapetalae</taxon>
        <taxon>rosids</taxon>
        <taxon>malvids</taxon>
        <taxon>Malvales</taxon>
        <taxon>Malvaceae</taxon>
        <taxon>Malvoideae</taxon>
        <taxon>Gossypium</taxon>
    </lineage>
</organism>
<sequence length="122" mass="12777">MENDTDGLMQCPTYVLVVPTSSMFRQSDSCPPVEVSPSGSLPDSPNLVHEGVRDGSGISPMTCSQPAGVSIASNSNKQKPCPTPRPLYQSLPVPLQGPPVALGNVHAMVTQSKEGVFKPKCG</sequence>
<evidence type="ECO:0000256" key="1">
    <source>
        <dbReference type="SAM" id="MobiDB-lite"/>
    </source>
</evidence>
<gene>
    <name evidence="2" type="ORF">GOBAR_AA21329</name>
</gene>
<dbReference type="AlphaFoldDB" id="A0A2P5X7N2"/>
<proteinExistence type="predicted"/>
<feature type="compositionally biased region" description="Polar residues" evidence="1">
    <location>
        <begin position="59"/>
        <end position="78"/>
    </location>
</feature>
<name>A0A2P5X7N2_GOSBA</name>
<evidence type="ECO:0000313" key="3">
    <source>
        <dbReference type="Proteomes" id="UP000239757"/>
    </source>
</evidence>
<feature type="region of interest" description="Disordered" evidence="1">
    <location>
        <begin position="26"/>
        <end position="89"/>
    </location>
</feature>
<protein>
    <submittedName>
        <fullName evidence="2">Uncharacterized protein</fullName>
    </submittedName>
</protein>
<dbReference type="Proteomes" id="UP000239757">
    <property type="component" value="Unassembled WGS sequence"/>
</dbReference>
<reference evidence="2 3" key="1">
    <citation type="submission" date="2015-01" db="EMBL/GenBank/DDBJ databases">
        <title>Genome of allotetraploid Gossypium barbadense reveals genomic plasticity and fiber elongation in cotton evolution.</title>
        <authorList>
            <person name="Chen X."/>
            <person name="Liu X."/>
            <person name="Zhao B."/>
            <person name="Zheng H."/>
            <person name="Hu Y."/>
            <person name="Lu G."/>
            <person name="Yang C."/>
            <person name="Chen J."/>
            <person name="Shan C."/>
            <person name="Zhang L."/>
            <person name="Zhou Y."/>
            <person name="Wang L."/>
            <person name="Guo W."/>
            <person name="Bai Y."/>
            <person name="Ruan J."/>
            <person name="Shangguan X."/>
            <person name="Mao Y."/>
            <person name="Jiang J."/>
            <person name="Zhu Y."/>
            <person name="Lei J."/>
            <person name="Kang H."/>
            <person name="Chen S."/>
            <person name="He X."/>
            <person name="Wang R."/>
            <person name="Wang Y."/>
            <person name="Chen J."/>
            <person name="Wang L."/>
            <person name="Yu S."/>
            <person name="Wang B."/>
            <person name="Wei J."/>
            <person name="Song S."/>
            <person name="Lu X."/>
            <person name="Gao Z."/>
            <person name="Gu W."/>
            <person name="Deng X."/>
            <person name="Ma D."/>
            <person name="Wang S."/>
            <person name="Liang W."/>
            <person name="Fang L."/>
            <person name="Cai C."/>
            <person name="Zhu X."/>
            <person name="Zhou B."/>
            <person name="Zhang Y."/>
            <person name="Chen Z."/>
            <person name="Xu S."/>
            <person name="Zhu R."/>
            <person name="Wang S."/>
            <person name="Zhang T."/>
            <person name="Zhao G."/>
        </authorList>
    </citation>
    <scope>NUCLEOTIDE SEQUENCE [LARGE SCALE GENOMIC DNA]</scope>
    <source>
        <strain evidence="3">cv. Xinhai21</strain>
        <tissue evidence="2">Leaf</tissue>
    </source>
</reference>
<evidence type="ECO:0000313" key="2">
    <source>
        <dbReference type="EMBL" id="PPR99335.1"/>
    </source>
</evidence>